<organism evidence="1 2">
    <name type="scientific">Tritonibacter horizontis</name>
    <dbReference type="NCBI Taxonomy" id="1768241"/>
    <lineage>
        <taxon>Bacteria</taxon>
        <taxon>Pseudomonadati</taxon>
        <taxon>Pseudomonadota</taxon>
        <taxon>Alphaproteobacteria</taxon>
        <taxon>Rhodobacterales</taxon>
        <taxon>Paracoccaceae</taxon>
        <taxon>Tritonibacter</taxon>
    </lineage>
</organism>
<dbReference type="PATRIC" id="fig|1768241.3.peg.3487"/>
<dbReference type="Proteomes" id="UP000068382">
    <property type="component" value="Unassembled WGS sequence"/>
</dbReference>
<dbReference type="OrthoDB" id="7775871at2"/>
<protein>
    <submittedName>
        <fullName evidence="1">Uncharacterized protein</fullName>
    </submittedName>
</protein>
<evidence type="ECO:0000313" key="1">
    <source>
        <dbReference type="EMBL" id="KUP91808.1"/>
    </source>
</evidence>
<dbReference type="AlphaFoldDB" id="A0A132BTU2"/>
<accession>A0A132BTU2</accession>
<name>A0A132BTU2_9RHOB</name>
<dbReference type="EMBL" id="LPUY01000087">
    <property type="protein sequence ID" value="KUP91808.1"/>
    <property type="molecule type" value="Genomic_DNA"/>
</dbReference>
<evidence type="ECO:0000313" key="2">
    <source>
        <dbReference type="Proteomes" id="UP000068382"/>
    </source>
</evidence>
<gene>
    <name evidence="1" type="ORF">TRIHO_33390</name>
</gene>
<sequence length="115" mass="12247">MTLNDILQELTPVLLSGLSLLLSALIATAAQTAKQRWGLDIEARHREALHAALISGVKAAIERGPEEAAEVLIREAVDHAKASVPDAIQRLAPGEHVLDTLARSKLAGVVARYAE</sequence>
<keyword evidence="2" id="KW-1185">Reference proteome</keyword>
<reference evidence="1 2" key="1">
    <citation type="submission" date="2015-12" db="EMBL/GenBank/DDBJ databases">
        <title>Genome sequence of the marine Rhodobacteraceae strain O3.65, Candidatus Tritonibacter horizontis.</title>
        <authorList>
            <person name="Poehlein A."/>
            <person name="Giebel H.A."/>
            <person name="Voget S."/>
            <person name="Brinkhoff T."/>
        </authorList>
    </citation>
    <scope>NUCLEOTIDE SEQUENCE [LARGE SCALE GENOMIC DNA]</scope>
    <source>
        <strain evidence="1 2">O3.65</strain>
    </source>
</reference>
<dbReference type="RefSeq" id="WP_068246212.1">
    <property type="nucleotide sequence ID" value="NZ_LPUY01000087.1"/>
</dbReference>
<proteinExistence type="predicted"/>
<comment type="caution">
    <text evidence="1">The sequence shown here is derived from an EMBL/GenBank/DDBJ whole genome shotgun (WGS) entry which is preliminary data.</text>
</comment>